<keyword evidence="3" id="KW-1185">Reference proteome</keyword>
<evidence type="ECO:0000313" key="3">
    <source>
        <dbReference type="Proteomes" id="UP001183388"/>
    </source>
</evidence>
<comment type="caution">
    <text evidence="2">The sequence shown here is derived from an EMBL/GenBank/DDBJ whole genome shotgun (WGS) entry which is preliminary data.</text>
</comment>
<dbReference type="RefSeq" id="WP_311629928.1">
    <property type="nucleotide sequence ID" value="NZ_JAVREN010000008.1"/>
</dbReference>
<keyword evidence="1" id="KW-0472">Membrane</keyword>
<dbReference type="Proteomes" id="UP001183388">
    <property type="component" value="Unassembled WGS sequence"/>
</dbReference>
<feature type="transmembrane region" description="Helical" evidence="1">
    <location>
        <begin position="21"/>
        <end position="42"/>
    </location>
</feature>
<feature type="transmembrane region" description="Helical" evidence="1">
    <location>
        <begin position="180"/>
        <end position="199"/>
    </location>
</feature>
<feature type="transmembrane region" description="Helical" evidence="1">
    <location>
        <begin position="62"/>
        <end position="83"/>
    </location>
</feature>
<dbReference type="EMBL" id="JAVREN010000008">
    <property type="protein sequence ID" value="MDT0306989.1"/>
    <property type="molecule type" value="Genomic_DNA"/>
</dbReference>
<name>A0ABU2L609_9ACTN</name>
<evidence type="ECO:0000313" key="2">
    <source>
        <dbReference type="EMBL" id="MDT0306989.1"/>
    </source>
</evidence>
<accession>A0ABU2L609</accession>
<feature type="transmembrane region" description="Helical" evidence="1">
    <location>
        <begin position="151"/>
        <end position="173"/>
    </location>
</feature>
<keyword evidence="1" id="KW-0812">Transmembrane</keyword>
<sequence length="255" mass="27213">MAETGRVLRAEWTKISSVRSTVWTLAAALLVTAALGTLISALTDHTFDDLSRRERLTFDPTLTSFAGIALGQLAMIAFGILTVSTEYSTGMIRASLAAVPRRGVLMAAKLTVATALALLVGMATSFLTFALGQAALGEHRTDLGRPGVLRAVFGAGLYLGLIALFAMALTWVLRSPMLSFGVLIPFFFMISGILANVSATERVGDWLPDRAGSRIMAVVDDGERPYGPWTGLLVMLLWIAAALLAGWAVLRKRDA</sequence>
<organism evidence="2 3">
    <name type="scientific">Streptomyces boetiae</name>
    <dbReference type="NCBI Taxonomy" id="3075541"/>
    <lineage>
        <taxon>Bacteria</taxon>
        <taxon>Bacillati</taxon>
        <taxon>Actinomycetota</taxon>
        <taxon>Actinomycetes</taxon>
        <taxon>Kitasatosporales</taxon>
        <taxon>Streptomycetaceae</taxon>
        <taxon>Streptomyces</taxon>
    </lineage>
</organism>
<evidence type="ECO:0000256" key="1">
    <source>
        <dbReference type="SAM" id="Phobius"/>
    </source>
</evidence>
<protein>
    <submittedName>
        <fullName evidence="2">ABC transporter permease</fullName>
    </submittedName>
</protein>
<gene>
    <name evidence="2" type="ORF">RM780_08430</name>
</gene>
<feature type="transmembrane region" description="Helical" evidence="1">
    <location>
        <begin position="229"/>
        <end position="250"/>
    </location>
</feature>
<dbReference type="Pfam" id="PF12730">
    <property type="entry name" value="ABC2_membrane_4"/>
    <property type="match status" value="1"/>
</dbReference>
<proteinExistence type="predicted"/>
<keyword evidence="1" id="KW-1133">Transmembrane helix</keyword>
<reference evidence="3" key="1">
    <citation type="submission" date="2023-07" db="EMBL/GenBank/DDBJ databases">
        <title>30 novel species of actinomycetes from the DSMZ collection.</title>
        <authorList>
            <person name="Nouioui I."/>
        </authorList>
    </citation>
    <scope>NUCLEOTIDE SEQUENCE [LARGE SCALE GENOMIC DNA]</scope>
    <source>
        <strain evidence="3">DSM 44917</strain>
    </source>
</reference>
<feature type="transmembrane region" description="Helical" evidence="1">
    <location>
        <begin position="104"/>
        <end position="131"/>
    </location>
</feature>